<feature type="domain" description="GGDEF" evidence="2">
    <location>
        <begin position="225"/>
        <end position="370"/>
    </location>
</feature>
<accession>A0A3B0ZF42</accession>
<dbReference type="EMBL" id="UOFP01000072">
    <property type="protein sequence ID" value="VAW84879.1"/>
    <property type="molecule type" value="Genomic_DNA"/>
</dbReference>
<dbReference type="PANTHER" id="PTHR44757">
    <property type="entry name" value="DIGUANYLATE CYCLASE DGCP"/>
    <property type="match status" value="1"/>
</dbReference>
<dbReference type="PROSITE" id="PS50887">
    <property type="entry name" value="GGDEF"/>
    <property type="match status" value="1"/>
</dbReference>
<evidence type="ECO:0000259" key="1">
    <source>
        <dbReference type="PROSITE" id="PS50883"/>
    </source>
</evidence>
<dbReference type="PANTHER" id="PTHR44757:SF2">
    <property type="entry name" value="BIOFILM ARCHITECTURE MAINTENANCE PROTEIN MBAA"/>
    <property type="match status" value="1"/>
</dbReference>
<dbReference type="InterPro" id="IPR029016">
    <property type="entry name" value="GAF-like_dom_sf"/>
</dbReference>
<dbReference type="CDD" id="cd01949">
    <property type="entry name" value="GGDEF"/>
    <property type="match status" value="1"/>
</dbReference>
<organism evidence="3">
    <name type="scientific">hydrothermal vent metagenome</name>
    <dbReference type="NCBI Taxonomy" id="652676"/>
    <lineage>
        <taxon>unclassified sequences</taxon>
        <taxon>metagenomes</taxon>
        <taxon>ecological metagenomes</taxon>
    </lineage>
</organism>
<dbReference type="InterPro" id="IPR029787">
    <property type="entry name" value="Nucleotide_cyclase"/>
</dbReference>
<dbReference type="SUPFAM" id="SSF55073">
    <property type="entry name" value="Nucleotide cyclase"/>
    <property type="match status" value="1"/>
</dbReference>
<dbReference type="SMART" id="SM00052">
    <property type="entry name" value="EAL"/>
    <property type="match status" value="1"/>
</dbReference>
<dbReference type="CDD" id="cd01948">
    <property type="entry name" value="EAL"/>
    <property type="match status" value="1"/>
</dbReference>
<evidence type="ECO:0000313" key="3">
    <source>
        <dbReference type="EMBL" id="VAW84879.1"/>
    </source>
</evidence>
<dbReference type="Pfam" id="PF00990">
    <property type="entry name" value="GGDEF"/>
    <property type="match status" value="1"/>
</dbReference>
<dbReference type="AlphaFoldDB" id="A0A3B0ZF42"/>
<evidence type="ECO:0000259" key="2">
    <source>
        <dbReference type="PROSITE" id="PS50887"/>
    </source>
</evidence>
<dbReference type="InterPro" id="IPR035919">
    <property type="entry name" value="EAL_sf"/>
</dbReference>
<dbReference type="InterPro" id="IPR043128">
    <property type="entry name" value="Rev_trsase/Diguanyl_cyclase"/>
</dbReference>
<dbReference type="SMART" id="SM00267">
    <property type="entry name" value="GGDEF"/>
    <property type="match status" value="1"/>
</dbReference>
<dbReference type="InterPro" id="IPR000160">
    <property type="entry name" value="GGDEF_dom"/>
</dbReference>
<dbReference type="Gene3D" id="3.30.450.40">
    <property type="match status" value="1"/>
</dbReference>
<name>A0A3B0ZF42_9ZZZZ</name>
<dbReference type="PROSITE" id="PS50883">
    <property type="entry name" value="EAL"/>
    <property type="match status" value="1"/>
</dbReference>
<dbReference type="InterPro" id="IPR001633">
    <property type="entry name" value="EAL_dom"/>
</dbReference>
<dbReference type="NCBIfam" id="TIGR00254">
    <property type="entry name" value="GGDEF"/>
    <property type="match status" value="1"/>
</dbReference>
<protein>
    <submittedName>
        <fullName evidence="3">Diguanylate cyclase/phosphodiesterase (GGDEF &amp; EAL domains) with PAS/PAC sensor(S)</fullName>
    </submittedName>
</protein>
<gene>
    <name evidence="3" type="ORF">MNBD_GAMMA18-733</name>
</gene>
<sequence length="635" mass="71666">MKPSTPIPDNDLQQWHELTLELLTAMGDMYGSPNQCRDINSILSTSLDHIKRTINFKTLAILTIDEKDASFKLANWKPASHQKQLQHQVDLLIESGKFAWAIQQNRPVAIESEKSSEPIIMHVLTTKTRVRGMFVGISAVPFEQLSATRLNLLSIISHNCAHALESATLYNLIQQQNRSLSDVVDRRNQELEYRMGHDSLTGLPNRMLFQDRIEQAISNARRHKTKFAVLLLDIDLFSRINESMGHRVGDELLKAIANRLNNILRNSDTVGRPANEMSQITISRLGGDEFSLLITDLEKVDNIISVVRRIFEVISTPFSLQGQEVFITLSIGIALFPTDSEETGALLQKSDVAMHHAKEEGRNNYQFYSEDISSISHQHLVIESQLRHAVENREFKLFYQPKIDLKTQSIIGAEALIRWIKSDGSIIPPFDFIPIAENSGQIVKIGEWVLQDACRQAKVWLDMGIEQKIAVNLSAQQFKDKQLLNKIESALSQSQLPPSLLELEITESTIMQNSDRTISTLQAIHDLGVSLSIDDFGTGYSSLSYLKRFPIDTLKIDRSFVKDLEHDQNDAAIVTAIIALAHSLHLNVVAEGVEEVVQVAFLRKLNCEMIQGFLYSKPLPADEYLALLKRPIKKH</sequence>
<dbReference type="SUPFAM" id="SSF141868">
    <property type="entry name" value="EAL domain-like"/>
    <property type="match status" value="1"/>
</dbReference>
<dbReference type="Pfam" id="PF00563">
    <property type="entry name" value="EAL"/>
    <property type="match status" value="1"/>
</dbReference>
<dbReference type="InterPro" id="IPR052155">
    <property type="entry name" value="Biofilm_reg_signaling"/>
</dbReference>
<dbReference type="Gene3D" id="3.30.70.270">
    <property type="match status" value="1"/>
</dbReference>
<reference evidence="3" key="1">
    <citation type="submission" date="2018-06" db="EMBL/GenBank/DDBJ databases">
        <authorList>
            <person name="Zhirakovskaya E."/>
        </authorList>
    </citation>
    <scope>NUCLEOTIDE SEQUENCE</scope>
</reference>
<dbReference type="FunFam" id="3.20.20.450:FF:000001">
    <property type="entry name" value="Cyclic di-GMP phosphodiesterase yahA"/>
    <property type="match status" value="1"/>
</dbReference>
<feature type="domain" description="EAL" evidence="1">
    <location>
        <begin position="379"/>
        <end position="632"/>
    </location>
</feature>
<dbReference type="Gene3D" id="3.20.20.450">
    <property type="entry name" value="EAL domain"/>
    <property type="match status" value="1"/>
</dbReference>
<proteinExistence type="predicted"/>
<dbReference type="SUPFAM" id="SSF55781">
    <property type="entry name" value="GAF domain-like"/>
    <property type="match status" value="1"/>
</dbReference>